<dbReference type="InterPro" id="IPR043128">
    <property type="entry name" value="Rev_trsase/Diguanyl_cyclase"/>
</dbReference>
<protein>
    <submittedName>
        <fullName evidence="2">Diguanylate cyclase (GGDEF) domain-containing protein</fullName>
    </submittedName>
</protein>
<dbReference type="GO" id="GO:0005886">
    <property type="term" value="C:plasma membrane"/>
    <property type="evidence" value="ECO:0007669"/>
    <property type="project" value="TreeGrafter"/>
</dbReference>
<dbReference type="AlphaFoldDB" id="A0A1H3QEF8"/>
<evidence type="ECO:0000313" key="2">
    <source>
        <dbReference type="EMBL" id="SDZ11786.1"/>
    </source>
</evidence>
<dbReference type="SUPFAM" id="SSF55073">
    <property type="entry name" value="Nucleotide cyclase"/>
    <property type="match status" value="1"/>
</dbReference>
<evidence type="ECO:0000259" key="1">
    <source>
        <dbReference type="PROSITE" id="PS50887"/>
    </source>
</evidence>
<reference evidence="3" key="1">
    <citation type="submission" date="2016-10" db="EMBL/GenBank/DDBJ databases">
        <authorList>
            <person name="Varghese N."/>
            <person name="Submissions S."/>
        </authorList>
    </citation>
    <scope>NUCLEOTIDE SEQUENCE [LARGE SCALE GENOMIC DNA]</scope>
    <source>
        <strain evidence="3">DSM 45422</strain>
    </source>
</reference>
<dbReference type="PANTHER" id="PTHR45138:SF9">
    <property type="entry name" value="DIGUANYLATE CYCLASE DGCM-RELATED"/>
    <property type="match status" value="1"/>
</dbReference>
<dbReference type="PROSITE" id="PS50887">
    <property type="entry name" value="GGDEF"/>
    <property type="match status" value="1"/>
</dbReference>
<dbReference type="GO" id="GO:0043709">
    <property type="term" value="P:cell adhesion involved in single-species biofilm formation"/>
    <property type="evidence" value="ECO:0007669"/>
    <property type="project" value="TreeGrafter"/>
</dbReference>
<dbReference type="Pfam" id="PF00990">
    <property type="entry name" value="GGDEF"/>
    <property type="match status" value="1"/>
</dbReference>
<dbReference type="InterPro" id="IPR029787">
    <property type="entry name" value="Nucleotide_cyclase"/>
</dbReference>
<dbReference type="Gene3D" id="3.30.70.270">
    <property type="match status" value="1"/>
</dbReference>
<keyword evidence="3" id="KW-1185">Reference proteome</keyword>
<sequence length="80" mass="7915">MVRETDTVARLGGDEFAVLAAADAGGSEALAARLREAVAVAGAGTGFTASVGATDVRPGDEGDEMLSRADQAMYLAKGAG</sequence>
<dbReference type="NCBIfam" id="TIGR00254">
    <property type="entry name" value="GGDEF"/>
    <property type="match status" value="1"/>
</dbReference>
<evidence type="ECO:0000313" key="3">
    <source>
        <dbReference type="Proteomes" id="UP000198921"/>
    </source>
</evidence>
<dbReference type="Proteomes" id="UP000198921">
    <property type="component" value="Unassembled WGS sequence"/>
</dbReference>
<gene>
    <name evidence="2" type="ORF">SAMN05660209_04719</name>
</gene>
<dbReference type="PANTHER" id="PTHR45138">
    <property type="entry name" value="REGULATORY COMPONENTS OF SENSORY TRANSDUCTION SYSTEM"/>
    <property type="match status" value="1"/>
</dbReference>
<dbReference type="EMBL" id="FNOT01000022">
    <property type="protein sequence ID" value="SDZ11786.1"/>
    <property type="molecule type" value="Genomic_DNA"/>
</dbReference>
<dbReference type="GO" id="GO:1902201">
    <property type="term" value="P:negative regulation of bacterial-type flagellum-dependent cell motility"/>
    <property type="evidence" value="ECO:0007669"/>
    <property type="project" value="TreeGrafter"/>
</dbReference>
<dbReference type="GO" id="GO:0052621">
    <property type="term" value="F:diguanylate cyclase activity"/>
    <property type="evidence" value="ECO:0007669"/>
    <property type="project" value="TreeGrafter"/>
</dbReference>
<organism evidence="2 3">
    <name type="scientific">Geodermatophilus africanus</name>
    <dbReference type="NCBI Taxonomy" id="1137993"/>
    <lineage>
        <taxon>Bacteria</taxon>
        <taxon>Bacillati</taxon>
        <taxon>Actinomycetota</taxon>
        <taxon>Actinomycetes</taxon>
        <taxon>Geodermatophilales</taxon>
        <taxon>Geodermatophilaceae</taxon>
        <taxon>Geodermatophilus</taxon>
    </lineage>
</organism>
<accession>A0A1H3QEF8</accession>
<name>A0A1H3QEF8_9ACTN</name>
<dbReference type="STRING" id="1137993.SAMN05660209_04719"/>
<dbReference type="InterPro" id="IPR000160">
    <property type="entry name" value="GGDEF_dom"/>
</dbReference>
<dbReference type="InterPro" id="IPR050469">
    <property type="entry name" value="Diguanylate_Cyclase"/>
</dbReference>
<feature type="domain" description="GGDEF" evidence="1">
    <location>
        <begin position="1"/>
        <end position="80"/>
    </location>
</feature>
<proteinExistence type="predicted"/>